<dbReference type="OrthoDB" id="2210281at2759"/>
<evidence type="ECO:0000313" key="3">
    <source>
        <dbReference type="Proteomes" id="UP000650833"/>
    </source>
</evidence>
<accession>A0A8H7V1I5</accession>
<organism evidence="2 3">
    <name type="scientific">Mucor plumbeus</name>
    <dbReference type="NCBI Taxonomy" id="97098"/>
    <lineage>
        <taxon>Eukaryota</taxon>
        <taxon>Fungi</taxon>
        <taxon>Fungi incertae sedis</taxon>
        <taxon>Mucoromycota</taxon>
        <taxon>Mucoromycotina</taxon>
        <taxon>Mucoromycetes</taxon>
        <taxon>Mucorales</taxon>
        <taxon>Mucorineae</taxon>
        <taxon>Mucoraceae</taxon>
        <taxon>Mucor</taxon>
    </lineage>
</organism>
<evidence type="ECO:0000313" key="2">
    <source>
        <dbReference type="EMBL" id="KAG2198099.1"/>
    </source>
</evidence>
<evidence type="ECO:0000256" key="1">
    <source>
        <dbReference type="SAM" id="Coils"/>
    </source>
</evidence>
<feature type="coiled-coil region" evidence="1">
    <location>
        <begin position="225"/>
        <end position="288"/>
    </location>
</feature>
<keyword evidence="1" id="KW-0175">Coiled coil</keyword>
<gene>
    <name evidence="2" type="ORF">INT46_011245</name>
</gene>
<name>A0A8H7V1I5_9FUNG</name>
<proteinExistence type="predicted"/>
<comment type="caution">
    <text evidence="2">The sequence shown here is derived from an EMBL/GenBank/DDBJ whole genome shotgun (WGS) entry which is preliminary data.</text>
</comment>
<protein>
    <submittedName>
        <fullName evidence="2">Uncharacterized protein</fullName>
    </submittedName>
</protein>
<dbReference type="Proteomes" id="UP000650833">
    <property type="component" value="Unassembled WGS sequence"/>
</dbReference>
<sequence>MNERLNNRVKKTQDAYQSYFKEKADILSLKKKPNTKVEWPIQTYRQTYQNSNSTKKLKERNLYTNITEKAIAKVNVTKHRHFKRTAWDPRMSNKTNFNNFSVEKSELDESIENDLISFIKDSKSSSVNKETCSTIDDQDTELIKDLSLQLLDQVLNNIANPICKDSTQPKKDLDWEFMIANTLQTELPLTVIDRVKRHMALKTGKKTPAISAMNVTPYQLSDLTISDTETEMKAAIHQLHEQNEKDSFESMPDGEFYQDIEWLMSLSRKDKNDQLSEIEKINDDYSNRVLNLRPAFF</sequence>
<dbReference type="AlphaFoldDB" id="A0A8H7V1I5"/>
<keyword evidence="3" id="KW-1185">Reference proteome</keyword>
<dbReference type="EMBL" id="JAEPRC010000402">
    <property type="protein sequence ID" value="KAG2198099.1"/>
    <property type="molecule type" value="Genomic_DNA"/>
</dbReference>
<reference evidence="2" key="1">
    <citation type="submission" date="2020-12" db="EMBL/GenBank/DDBJ databases">
        <title>Metabolic potential, ecology and presence of endohyphal bacteria is reflected in genomic diversity of Mucoromycotina.</title>
        <authorList>
            <person name="Muszewska A."/>
            <person name="Okrasinska A."/>
            <person name="Steczkiewicz K."/>
            <person name="Drgas O."/>
            <person name="Orlowska M."/>
            <person name="Perlinska-Lenart U."/>
            <person name="Aleksandrzak-Piekarczyk T."/>
            <person name="Szatraj K."/>
            <person name="Zielenkiewicz U."/>
            <person name="Pilsyk S."/>
            <person name="Malc E."/>
            <person name="Mieczkowski P."/>
            <person name="Kruszewska J.S."/>
            <person name="Biernat P."/>
            <person name="Pawlowska J."/>
        </authorList>
    </citation>
    <scope>NUCLEOTIDE SEQUENCE</scope>
    <source>
        <strain evidence="2">CBS 226.32</strain>
    </source>
</reference>